<dbReference type="SUPFAM" id="SSF103481">
    <property type="entry name" value="Multidrug resistance efflux transporter EmrE"/>
    <property type="match status" value="2"/>
</dbReference>
<dbReference type="Pfam" id="PF00892">
    <property type="entry name" value="EamA"/>
    <property type="match status" value="2"/>
</dbReference>
<dbReference type="EMBL" id="UINC01001418">
    <property type="protein sequence ID" value="SUZ80210.1"/>
    <property type="molecule type" value="Genomic_DNA"/>
</dbReference>
<feature type="domain" description="EamA" evidence="6">
    <location>
        <begin position="151"/>
        <end position="283"/>
    </location>
</feature>
<accession>A0A381QMD0</accession>
<feature type="transmembrane region" description="Helical" evidence="5">
    <location>
        <begin position="180"/>
        <end position="199"/>
    </location>
</feature>
<dbReference type="InterPro" id="IPR037185">
    <property type="entry name" value="EmrE-like"/>
</dbReference>
<evidence type="ECO:0000256" key="4">
    <source>
        <dbReference type="ARBA" id="ARBA00023136"/>
    </source>
</evidence>
<feature type="transmembrane region" description="Helical" evidence="5">
    <location>
        <begin position="68"/>
        <end position="89"/>
    </location>
</feature>
<sequence>VSDQIKGLCFALLAMFGGGLYAIPYRLSLDTVAPLPVIWGVFLWAFLFSLPGAWFARHQNKFSWKIAGITLATSLAGLLGNYAICQALSQSSPTLLVLVSRIEIIIAMLLSWMFLKEFISIRVWMSVVVIVLGIIVMKMDSLTFDLKNWSSFLWAVTSAFSFASMQVLAKRIIDEINPQVLNVSRLAVGLVILWSLAEVRSGVTNLQSGEWKWIALAAFCGPFMGRVSYTYALRYLTISKAVIISSFSPATTLLFELLVFGTLISSYEAIGGTIMLAGILWVFLPGLRQTVSSSTVNAVK</sequence>
<reference evidence="7" key="1">
    <citation type="submission" date="2018-05" db="EMBL/GenBank/DDBJ databases">
        <authorList>
            <person name="Lanie J.A."/>
            <person name="Ng W.-L."/>
            <person name="Kazmierczak K.M."/>
            <person name="Andrzejewski T.M."/>
            <person name="Davidsen T.M."/>
            <person name="Wayne K.J."/>
            <person name="Tettelin H."/>
            <person name="Glass J.I."/>
            <person name="Rusch D."/>
            <person name="Podicherti R."/>
            <person name="Tsui H.-C.T."/>
            <person name="Winkler M.E."/>
        </authorList>
    </citation>
    <scope>NUCLEOTIDE SEQUENCE</scope>
</reference>
<feature type="transmembrane region" description="Helical" evidence="5">
    <location>
        <begin position="241"/>
        <end position="263"/>
    </location>
</feature>
<dbReference type="PANTHER" id="PTHR22911">
    <property type="entry name" value="ACYL-MALONYL CONDENSING ENZYME-RELATED"/>
    <property type="match status" value="1"/>
</dbReference>
<evidence type="ECO:0000256" key="1">
    <source>
        <dbReference type="ARBA" id="ARBA00004141"/>
    </source>
</evidence>
<dbReference type="GO" id="GO:0016020">
    <property type="term" value="C:membrane"/>
    <property type="evidence" value="ECO:0007669"/>
    <property type="project" value="UniProtKB-SubCell"/>
</dbReference>
<feature type="transmembrane region" description="Helical" evidence="5">
    <location>
        <begin position="151"/>
        <end position="168"/>
    </location>
</feature>
<feature type="transmembrane region" description="Helical" evidence="5">
    <location>
        <begin position="7"/>
        <end position="25"/>
    </location>
</feature>
<feature type="domain" description="EamA" evidence="6">
    <location>
        <begin position="6"/>
        <end position="137"/>
    </location>
</feature>
<feature type="transmembrane region" description="Helical" evidence="5">
    <location>
        <begin position="211"/>
        <end position="229"/>
    </location>
</feature>
<dbReference type="PANTHER" id="PTHR22911:SF6">
    <property type="entry name" value="SOLUTE CARRIER FAMILY 35 MEMBER G1"/>
    <property type="match status" value="1"/>
</dbReference>
<comment type="subcellular location">
    <subcellularLocation>
        <location evidence="1">Membrane</location>
        <topology evidence="1">Multi-pass membrane protein</topology>
    </subcellularLocation>
</comment>
<proteinExistence type="predicted"/>
<feature type="transmembrane region" description="Helical" evidence="5">
    <location>
        <begin position="121"/>
        <end position="139"/>
    </location>
</feature>
<evidence type="ECO:0000259" key="6">
    <source>
        <dbReference type="Pfam" id="PF00892"/>
    </source>
</evidence>
<keyword evidence="4 5" id="KW-0472">Membrane</keyword>
<gene>
    <name evidence="7" type="ORF">METZ01_LOCUS33064</name>
</gene>
<evidence type="ECO:0000256" key="5">
    <source>
        <dbReference type="SAM" id="Phobius"/>
    </source>
</evidence>
<protein>
    <recommendedName>
        <fullName evidence="6">EamA domain-containing protein</fullName>
    </recommendedName>
</protein>
<evidence type="ECO:0000313" key="7">
    <source>
        <dbReference type="EMBL" id="SUZ80210.1"/>
    </source>
</evidence>
<dbReference type="Gene3D" id="1.10.3730.20">
    <property type="match status" value="1"/>
</dbReference>
<keyword evidence="3 5" id="KW-1133">Transmembrane helix</keyword>
<dbReference type="AlphaFoldDB" id="A0A381QMD0"/>
<keyword evidence="2 5" id="KW-0812">Transmembrane</keyword>
<feature type="transmembrane region" description="Helical" evidence="5">
    <location>
        <begin position="95"/>
        <end position="114"/>
    </location>
</feature>
<feature type="non-terminal residue" evidence="7">
    <location>
        <position position="1"/>
    </location>
</feature>
<organism evidence="7">
    <name type="scientific">marine metagenome</name>
    <dbReference type="NCBI Taxonomy" id="408172"/>
    <lineage>
        <taxon>unclassified sequences</taxon>
        <taxon>metagenomes</taxon>
        <taxon>ecological metagenomes</taxon>
    </lineage>
</organism>
<evidence type="ECO:0000256" key="3">
    <source>
        <dbReference type="ARBA" id="ARBA00022989"/>
    </source>
</evidence>
<name>A0A381QMD0_9ZZZZ</name>
<feature type="transmembrane region" description="Helical" evidence="5">
    <location>
        <begin position="37"/>
        <end position="56"/>
    </location>
</feature>
<evidence type="ECO:0000256" key="2">
    <source>
        <dbReference type="ARBA" id="ARBA00022692"/>
    </source>
</evidence>
<dbReference type="InterPro" id="IPR000620">
    <property type="entry name" value="EamA_dom"/>
</dbReference>
<feature type="transmembrane region" description="Helical" evidence="5">
    <location>
        <begin position="269"/>
        <end position="287"/>
    </location>
</feature>